<dbReference type="Proteomes" id="UP000265768">
    <property type="component" value="Unassembled WGS sequence"/>
</dbReference>
<keyword evidence="3" id="KW-1185">Reference proteome</keyword>
<organism evidence="2 3">
    <name type="scientific">Bailinhaonella thermotolerans</name>
    <dbReference type="NCBI Taxonomy" id="1070861"/>
    <lineage>
        <taxon>Bacteria</taxon>
        <taxon>Bacillati</taxon>
        <taxon>Actinomycetota</taxon>
        <taxon>Actinomycetes</taxon>
        <taxon>Streptosporangiales</taxon>
        <taxon>Streptosporangiaceae</taxon>
        <taxon>Bailinhaonella</taxon>
    </lineage>
</organism>
<evidence type="ECO:0000256" key="1">
    <source>
        <dbReference type="SAM" id="MobiDB-lite"/>
    </source>
</evidence>
<gene>
    <name evidence="2" type="ORF">D5H75_16535</name>
</gene>
<protein>
    <submittedName>
        <fullName evidence="2">Uncharacterized protein</fullName>
    </submittedName>
</protein>
<proteinExistence type="predicted"/>
<accession>A0A3A4BCV6</accession>
<evidence type="ECO:0000313" key="3">
    <source>
        <dbReference type="Proteomes" id="UP000265768"/>
    </source>
</evidence>
<comment type="caution">
    <text evidence="2">The sequence shown here is derived from an EMBL/GenBank/DDBJ whole genome shotgun (WGS) entry which is preliminary data.</text>
</comment>
<feature type="region of interest" description="Disordered" evidence="1">
    <location>
        <begin position="1"/>
        <end position="64"/>
    </location>
</feature>
<sequence>MVGRPVRAPGVDGGGLGGGGGLGAGVGGGGGGVRGGGHTQSDQDGGRETGQGDEDAAHFGSPEVFVGARCAPGLHH</sequence>
<name>A0A3A4BCV6_9ACTN</name>
<feature type="compositionally biased region" description="Gly residues" evidence="1">
    <location>
        <begin position="11"/>
        <end position="38"/>
    </location>
</feature>
<dbReference type="EMBL" id="QZEY01000005">
    <property type="protein sequence ID" value="RJL32038.1"/>
    <property type="molecule type" value="Genomic_DNA"/>
</dbReference>
<reference evidence="2 3" key="1">
    <citation type="submission" date="2018-09" db="EMBL/GenBank/DDBJ databases">
        <title>YIM 75507 draft genome.</title>
        <authorList>
            <person name="Tang S."/>
            <person name="Feng Y."/>
        </authorList>
    </citation>
    <scope>NUCLEOTIDE SEQUENCE [LARGE SCALE GENOMIC DNA]</scope>
    <source>
        <strain evidence="2 3">YIM 75507</strain>
    </source>
</reference>
<dbReference type="AlphaFoldDB" id="A0A3A4BCV6"/>
<evidence type="ECO:0000313" key="2">
    <source>
        <dbReference type="EMBL" id="RJL32038.1"/>
    </source>
</evidence>